<dbReference type="InterPro" id="IPR050982">
    <property type="entry name" value="Auxin_biosynth/cation_transpt"/>
</dbReference>
<dbReference type="SUPFAM" id="SSF51905">
    <property type="entry name" value="FAD/NAD(P)-binding domain"/>
    <property type="match status" value="2"/>
</dbReference>
<evidence type="ECO:0000313" key="12">
    <source>
        <dbReference type="Proteomes" id="UP001161247"/>
    </source>
</evidence>
<evidence type="ECO:0000256" key="9">
    <source>
        <dbReference type="ARBA" id="ARBA00047707"/>
    </source>
</evidence>
<evidence type="ECO:0000256" key="4">
    <source>
        <dbReference type="ARBA" id="ARBA00022630"/>
    </source>
</evidence>
<organism evidence="11 12">
    <name type="scientific">Oldenlandia corymbosa var. corymbosa</name>
    <dbReference type="NCBI Taxonomy" id="529605"/>
    <lineage>
        <taxon>Eukaryota</taxon>
        <taxon>Viridiplantae</taxon>
        <taxon>Streptophyta</taxon>
        <taxon>Embryophyta</taxon>
        <taxon>Tracheophyta</taxon>
        <taxon>Spermatophyta</taxon>
        <taxon>Magnoliopsida</taxon>
        <taxon>eudicotyledons</taxon>
        <taxon>Gunneridae</taxon>
        <taxon>Pentapetalae</taxon>
        <taxon>asterids</taxon>
        <taxon>lamiids</taxon>
        <taxon>Gentianales</taxon>
        <taxon>Rubiaceae</taxon>
        <taxon>Rubioideae</taxon>
        <taxon>Spermacoceae</taxon>
        <taxon>Hedyotis-Oldenlandia complex</taxon>
        <taxon>Oldenlandia</taxon>
    </lineage>
</organism>
<gene>
    <name evidence="11" type="ORF">OLC1_LOCUS22082</name>
</gene>
<evidence type="ECO:0000256" key="10">
    <source>
        <dbReference type="RuleBase" id="RU361177"/>
    </source>
</evidence>
<dbReference type="InterPro" id="IPR020946">
    <property type="entry name" value="Flavin_mOase-like"/>
</dbReference>
<dbReference type="EC" id="1.-.-.-" evidence="10"/>
<keyword evidence="5 10" id="KW-0274">FAD</keyword>
<accession>A0AAV1E5X6</accession>
<evidence type="ECO:0000256" key="1">
    <source>
        <dbReference type="ARBA" id="ARBA00001974"/>
    </source>
</evidence>
<sequence length="400" mass="44756">MEQKTKVLIIGAGPSGLATSTCLNLQGIDNIVLEREDCCASSWKKRAYDRLKLHLAKEFCQLPHLPFPSDGPTFVPKNDFIDYLDYYAFNFCISLLCYRIVQSATFDVSSNSWLVEAKNTLNGSTETYVSRFLVVATGENSVEFIPQICGLDSFAGVTLHSSNYKNGQNFSDKNVLVVGCGNSGMEIAYDLADWGAQTSIIIRNSVHILTKEMVQLGMNLLKMFPVWLVDYIVAKLSKMWYGDLNNYGIQTPSKGPFLMKSLTGRSPVIDVGTIHKIKNEEIKVFPGIKQIDGHNVEFVNGTRKKFEAIVFATGYRSTVRRWLKDEGRLFNEFGMPKKKKPDHWKGEDGIYCAGFSSSGLFGLSKDAMMIAEDIHTLLNFENGEETRNGVSTSKNYQENA</sequence>
<dbReference type="GO" id="GO:0050661">
    <property type="term" value="F:NADP binding"/>
    <property type="evidence" value="ECO:0007669"/>
    <property type="project" value="InterPro"/>
</dbReference>
<dbReference type="Proteomes" id="UP001161247">
    <property type="component" value="Chromosome 8"/>
</dbReference>
<dbReference type="PANTHER" id="PTHR43539:SF9">
    <property type="entry name" value="INDOLE-3-PYRUVATE MONOOXYGENASE YUCCA11-RELATED"/>
    <property type="match status" value="1"/>
</dbReference>
<name>A0AAV1E5X6_OLDCO</name>
<evidence type="ECO:0000256" key="6">
    <source>
        <dbReference type="ARBA" id="ARBA00022857"/>
    </source>
</evidence>
<dbReference type="PRINTS" id="PR00411">
    <property type="entry name" value="PNDRDTASEI"/>
</dbReference>
<dbReference type="Pfam" id="PF00743">
    <property type="entry name" value="FMO-like"/>
    <property type="match status" value="1"/>
</dbReference>
<dbReference type="GO" id="GO:0050660">
    <property type="term" value="F:flavin adenine dinucleotide binding"/>
    <property type="evidence" value="ECO:0007669"/>
    <property type="project" value="InterPro"/>
</dbReference>
<dbReference type="GO" id="GO:0103075">
    <property type="term" value="F:indole-3-pyruvate monooxygenase activity"/>
    <property type="evidence" value="ECO:0007669"/>
    <property type="project" value="UniProtKB-EC"/>
</dbReference>
<comment type="pathway">
    <text evidence="2">Plant hormone metabolism; auxin biosynthesis.</text>
</comment>
<evidence type="ECO:0000256" key="7">
    <source>
        <dbReference type="ARBA" id="ARBA00023002"/>
    </source>
</evidence>
<evidence type="ECO:0000256" key="3">
    <source>
        <dbReference type="ARBA" id="ARBA00009183"/>
    </source>
</evidence>
<keyword evidence="7 10" id="KW-0560">Oxidoreductase</keyword>
<proteinExistence type="inferred from homology"/>
<dbReference type="GO" id="GO:0004499">
    <property type="term" value="F:N,N-dimethylaniline monooxygenase activity"/>
    <property type="evidence" value="ECO:0007669"/>
    <property type="project" value="InterPro"/>
</dbReference>
<keyword evidence="6" id="KW-0521">NADP</keyword>
<keyword evidence="8" id="KW-0073">Auxin biosynthesis</keyword>
<keyword evidence="4 10" id="KW-0285">Flavoprotein</keyword>
<evidence type="ECO:0000256" key="5">
    <source>
        <dbReference type="ARBA" id="ARBA00022827"/>
    </source>
</evidence>
<comment type="similarity">
    <text evidence="3 10">Belongs to the FMO family.</text>
</comment>
<dbReference type="GO" id="GO:0009851">
    <property type="term" value="P:auxin biosynthetic process"/>
    <property type="evidence" value="ECO:0007669"/>
    <property type="project" value="UniProtKB-KW"/>
</dbReference>
<comment type="cofactor">
    <cofactor evidence="1 10">
        <name>FAD</name>
        <dbReference type="ChEBI" id="CHEBI:57692"/>
    </cofactor>
</comment>
<dbReference type="PRINTS" id="PR00368">
    <property type="entry name" value="FADPNR"/>
</dbReference>
<comment type="catalytic activity">
    <reaction evidence="9">
        <text>indole-3-pyruvate + NADPH + O2 + H(+) = (indol-3-yl)acetate + CO2 + NADP(+) + H2O</text>
        <dbReference type="Rhea" id="RHEA:34331"/>
        <dbReference type="ChEBI" id="CHEBI:15377"/>
        <dbReference type="ChEBI" id="CHEBI:15378"/>
        <dbReference type="ChEBI" id="CHEBI:15379"/>
        <dbReference type="ChEBI" id="CHEBI:16526"/>
        <dbReference type="ChEBI" id="CHEBI:17640"/>
        <dbReference type="ChEBI" id="CHEBI:30854"/>
        <dbReference type="ChEBI" id="CHEBI:57783"/>
        <dbReference type="ChEBI" id="CHEBI:58349"/>
        <dbReference type="EC" id="1.14.13.168"/>
    </reaction>
</comment>
<reference evidence="11" key="1">
    <citation type="submission" date="2023-03" db="EMBL/GenBank/DDBJ databases">
        <authorList>
            <person name="Julca I."/>
        </authorList>
    </citation>
    <scope>NUCLEOTIDE SEQUENCE</scope>
</reference>
<evidence type="ECO:0000256" key="2">
    <source>
        <dbReference type="ARBA" id="ARBA00004814"/>
    </source>
</evidence>
<dbReference type="Gene3D" id="3.50.50.60">
    <property type="entry name" value="FAD/NAD(P)-binding domain"/>
    <property type="match status" value="1"/>
</dbReference>
<keyword evidence="12" id="KW-1185">Reference proteome</keyword>
<dbReference type="EMBL" id="OX459125">
    <property type="protein sequence ID" value="CAI9115584.1"/>
    <property type="molecule type" value="Genomic_DNA"/>
</dbReference>
<dbReference type="PANTHER" id="PTHR43539">
    <property type="entry name" value="FLAVIN-BINDING MONOOXYGENASE-LIKE PROTEIN (AFU_ORTHOLOGUE AFUA_4G09220)"/>
    <property type="match status" value="1"/>
</dbReference>
<evidence type="ECO:0000313" key="11">
    <source>
        <dbReference type="EMBL" id="CAI9115584.1"/>
    </source>
</evidence>
<dbReference type="InterPro" id="IPR036188">
    <property type="entry name" value="FAD/NAD-bd_sf"/>
</dbReference>
<keyword evidence="10" id="KW-0503">Monooxygenase</keyword>
<dbReference type="AlphaFoldDB" id="A0AAV1E5X6"/>
<evidence type="ECO:0000256" key="8">
    <source>
        <dbReference type="ARBA" id="ARBA00023070"/>
    </source>
</evidence>
<protein>
    <recommendedName>
        <fullName evidence="10">Flavin-containing monooxygenase</fullName>
        <ecNumber evidence="10">1.-.-.-</ecNumber>
    </recommendedName>
</protein>